<dbReference type="OrthoDB" id="271910at2759"/>
<dbReference type="eggNOG" id="KOG4393">
    <property type="taxonomic scope" value="Eukaryota"/>
</dbReference>
<dbReference type="CDD" id="cd02570">
    <property type="entry name" value="PseudoU_synth_EcTruA"/>
    <property type="match status" value="1"/>
</dbReference>
<evidence type="ECO:0000256" key="2">
    <source>
        <dbReference type="ARBA" id="ARBA00022694"/>
    </source>
</evidence>
<comment type="similarity">
    <text evidence="1 4">Belongs to the tRNA pseudouridine synthase TruA family.</text>
</comment>
<feature type="region of interest" description="Disordered" evidence="5">
    <location>
        <begin position="230"/>
        <end position="257"/>
    </location>
</feature>
<evidence type="ECO:0000256" key="3">
    <source>
        <dbReference type="ARBA" id="ARBA00023235"/>
    </source>
</evidence>
<dbReference type="SUPFAM" id="SSF55120">
    <property type="entry name" value="Pseudouridine synthase"/>
    <property type="match status" value="1"/>
</dbReference>
<keyword evidence="8" id="KW-1185">Reference proteome</keyword>
<dbReference type="InterPro" id="IPR020097">
    <property type="entry name" value="PsdUridine_synth_TruA_a/b_dom"/>
</dbReference>
<sequence length="257" mass="29207">MNTMHCDTPVRRNGEFLQPYKVRDALNHFIPITEVRIRGCLEVHPTFNCRFMATGRTYTYRLMHNSTHRSAFDEGRAAVADVPKNLSLNIEAMNDAAQILVGTHDFSSFRASGCQASQPVRTVYSLSVTREQTEFSSISDGEMAHITIYAKGFLYRQVRNIVGALVMVGSDRWSAADLRKVLDAKDRSRYKYVTAKPEGLYLTHVHYPFGCTVEEMVSRRDEIKEWSFDDVPPWERDAELDSEDDETLTPPGSAEAK</sequence>
<dbReference type="STRING" id="667725.A0A0L0G950"/>
<dbReference type="GO" id="GO:0003723">
    <property type="term" value="F:RNA binding"/>
    <property type="evidence" value="ECO:0007669"/>
    <property type="project" value="InterPro"/>
</dbReference>
<protein>
    <recommendedName>
        <fullName evidence="4">tRNA pseudouridine synthase</fullName>
        <ecNumber evidence="4">5.4.99.12</ecNumber>
    </recommendedName>
</protein>
<evidence type="ECO:0000256" key="5">
    <source>
        <dbReference type="SAM" id="MobiDB-lite"/>
    </source>
</evidence>
<organism evidence="7 8">
    <name type="scientific">Sphaeroforma arctica JP610</name>
    <dbReference type="NCBI Taxonomy" id="667725"/>
    <lineage>
        <taxon>Eukaryota</taxon>
        <taxon>Ichthyosporea</taxon>
        <taxon>Ichthyophonida</taxon>
        <taxon>Sphaeroforma</taxon>
    </lineage>
</organism>
<evidence type="ECO:0000313" key="8">
    <source>
        <dbReference type="Proteomes" id="UP000054560"/>
    </source>
</evidence>
<accession>A0A0L0G950</accession>
<dbReference type="InterPro" id="IPR020095">
    <property type="entry name" value="PsdUridine_synth_TruA_C"/>
</dbReference>
<feature type="domain" description="Pseudouridine synthase I TruA alpha/beta" evidence="6">
    <location>
        <begin position="96"/>
        <end position="208"/>
    </location>
</feature>
<dbReference type="PANTHER" id="PTHR11142">
    <property type="entry name" value="PSEUDOURIDYLATE SYNTHASE"/>
    <property type="match status" value="1"/>
</dbReference>
<reference evidence="7 8" key="1">
    <citation type="submission" date="2011-02" db="EMBL/GenBank/DDBJ databases">
        <title>The Genome Sequence of Sphaeroforma arctica JP610.</title>
        <authorList>
            <consortium name="The Broad Institute Genome Sequencing Platform"/>
            <person name="Russ C."/>
            <person name="Cuomo C."/>
            <person name="Young S.K."/>
            <person name="Zeng Q."/>
            <person name="Gargeya S."/>
            <person name="Alvarado L."/>
            <person name="Berlin A."/>
            <person name="Chapman S.B."/>
            <person name="Chen Z."/>
            <person name="Freedman E."/>
            <person name="Gellesch M."/>
            <person name="Goldberg J."/>
            <person name="Griggs A."/>
            <person name="Gujja S."/>
            <person name="Heilman E."/>
            <person name="Heiman D."/>
            <person name="Howarth C."/>
            <person name="Mehta T."/>
            <person name="Neiman D."/>
            <person name="Pearson M."/>
            <person name="Roberts A."/>
            <person name="Saif S."/>
            <person name="Shea T."/>
            <person name="Shenoy N."/>
            <person name="Sisk P."/>
            <person name="Stolte C."/>
            <person name="Sykes S."/>
            <person name="White J."/>
            <person name="Yandava C."/>
            <person name="Burger G."/>
            <person name="Gray M.W."/>
            <person name="Holland P.W.H."/>
            <person name="King N."/>
            <person name="Lang F.B.F."/>
            <person name="Roger A.J."/>
            <person name="Ruiz-Trillo I."/>
            <person name="Haas B."/>
            <person name="Nusbaum C."/>
            <person name="Birren B."/>
        </authorList>
    </citation>
    <scope>NUCLEOTIDE SEQUENCE [LARGE SCALE GENOMIC DNA]</scope>
    <source>
        <strain evidence="7 8">JP610</strain>
    </source>
</reference>
<dbReference type="RefSeq" id="XP_014159308.1">
    <property type="nucleotide sequence ID" value="XM_014303833.1"/>
</dbReference>
<dbReference type="Proteomes" id="UP000054560">
    <property type="component" value="Unassembled WGS sequence"/>
</dbReference>
<evidence type="ECO:0000313" key="7">
    <source>
        <dbReference type="EMBL" id="KNC85406.1"/>
    </source>
</evidence>
<dbReference type="InterPro" id="IPR001406">
    <property type="entry name" value="PsdUridine_synth_TruA"/>
</dbReference>
<name>A0A0L0G950_9EUKA</name>
<keyword evidence="3 4" id="KW-0413">Isomerase</keyword>
<evidence type="ECO:0000256" key="4">
    <source>
        <dbReference type="RuleBase" id="RU003792"/>
    </source>
</evidence>
<dbReference type="GeneID" id="25902909"/>
<dbReference type="AlphaFoldDB" id="A0A0L0G950"/>
<evidence type="ECO:0000256" key="1">
    <source>
        <dbReference type="ARBA" id="ARBA00009375"/>
    </source>
</evidence>
<gene>
    <name evidence="7" type="ORF">SARC_02405</name>
</gene>
<comment type="catalytic activity">
    <reaction evidence="4">
        <text>uridine(38/39/40) in tRNA = pseudouridine(38/39/40) in tRNA</text>
        <dbReference type="Rhea" id="RHEA:22376"/>
        <dbReference type="Rhea" id="RHEA-COMP:10085"/>
        <dbReference type="Rhea" id="RHEA-COMP:10087"/>
        <dbReference type="ChEBI" id="CHEBI:65314"/>
        <dbReference type="ChEBI" id="CHEBI:65315"/>
        <dbReference type="EC" id="5.4.99.12"/>
    </reaction>
</comment>
<keyword evidence="2 4" id="KW-0819">tRNA processing</keyword>
<dbReference type="PANTHER" id="PTHR11142:SF0">
    <property type="entry name" value="TRNA PSEUDOURIDINE SYNTHASE-LIKE 1"/>
    <property type="match status" value="1"/>
</dbReference>
<dbReference type="EC" id="5.4.99.12" evidence="4"/>
<dbReference type="GO" id="GO:0031119">
    <property type="term" value="P:tRNA pseudouridine synthesis"/>
    <property type="evidence" value="ECO:0007669"/>
    <property type="project" value="TreeGrafter"/>
</dbReference>
<dbReference type="EMBL" id="KQ241703">
    <property type="protein sequence ID" value="KNC85406.1"/>
    <property type="molecule type" value="Genomic_DNA"/>
</dbReference>
<evidence type="ECO:0000259" key="6">
    <source>
        <dbReference type="Pfam" id="PF01416"/>
    </source>
</evidence>
<dbReference type="GO" id="GO:0160147">
    <property type="term" value="F:tRNA pseudouridine(38-40) synthase activity"/>
    <property type="evidence" value="ECO:0007669"/>
    <property type="project" value="UniProtKB-EC"/>
</dbReference>
<dbReference type="Gene3D" id="3.30.70.660">
    <property type="entry name" value="Pseudouridine synthase I, catalytic domain, C-terminal subdomain"/>
    <property type="match status" value="1"/>
</dbReference>
<dbReference type="InterPro" id="IPR020103">
    <property type="entry name" value="PsdUridine_synth_cat_dom_sf"/>
</dbReference>
<feature type="compositionally biased region" description="Basic and acidic residues" evidence="5">
    <location>
        <begin position="230"/>
        <end position="239"/>
    </location>
</feature>
<proteinExistence type="inferred from homology"/>
<dbReference type="Pfam" id="PF01416">
    <property type="entry name" value="PseudoU_synth_1"/>
    <property type="match status" value="1"/>
</dbReference>